<sequence>MKTKGRVTLPIEKGIEQEIIKLLDRWGADAVRNSDGTELIAGIKDSHMKVYSSYFPTRSDQEWARAHEEQVQQVSLMTKRITAVNKPLTINIMNGFFEEQFKVNYNNDPKKWWEVIDRTTGKVLHSSKWEYDSDNDRVIINQPILFHTYTVSFFAFQVWDSTQMYNHITNNWTKPHEIPYDVRHDETKEHVLEYLEKWLKENKDVDVVRFTTFFYHFTLIFNEMAKEKFVDWFGYSSSVSPEALKAFEEEKGYKISQEDIVDEGYYNTPFRIPKQVFRDYIDFQQKFVSELAHECVALTHKYGKEAMMFLGDNWIGTEPYGKYFESIGLDAVVGSVGNGTTLRMIADIPNVEYTEGRFLPYFFPDTFYEGNDVMKETNEIWLAARRALLRNPVDRMGYGGYLSLALKFPEFVSRIEAICDEFREIHNNMDNKKPYVAPFKVAILNAWGNLRKWQTNQVAHALWYKKIYSYVGVIECLSGMAVDVEFISFDDIIEKDISDDIGVIINAGDAGTSWSGGEYWAQEELLVKLRKWVYDGGGFIGIGEPTAYQRQGCYFQLSDVLGVDKETGYTLSYTNYDELTDGHFILQDNNTFDCGEGIKWIRSASENTEILTMDEGDINLAVNTYGKGRSVYMSGLPYSDENVDLLHRSIYWVTGNGDIEYKWTTDNIHTECACYKEAGKYIVINNSDKIQKTIVYKERVNDSIEIELNPMESKWFNI</sequence>
<dbReference type="InterPro" id="IPR029062">
    <property type="entry name" value="Class_I_gatase-like"/>
</dbReference>
<dbReference type="Pfam" id="PF17386">
    <property type="entry name" value="LBP_C"/>
    <property type="match status" value="1"/>
</dbReference>
<evidence type="ECO:0000313" key="4">
    <source>
        <dbReference type="EMBL" id="GKX30864.1"/>
    </source>
</evidence>
<accession>A0A9W5YF94</accession>
<dbReference type="RefSeq" id="WP_281817399.1">
    <property type="nucleotide sequence ID" value="NZ_BRLB01000012.1"/>
</dbReference>
<dbReference type="NCBIfam" id="TIGR02336">
    <property type="entry name" value="1,3-beta-galactosyl-N-acetylhexosamine phosphorylase"/>
    <property type="match status" value="1"/>
</dbReference>
<evidence type="ECO:0000259" key="1">
    <source>
        <dbReference type="Pfam" id="PF09508"/>
    </source>
</evidence>
<dbReference type="Pfam" id="PF17385">
    <property type="entry name" value="LBP_M"/>
    <property type="match status" value="1"/>
</dbReference>
<dbReference type="Gene3D" id="3.20.20.80">
    <property type="entry name" value="Glycosidases"/>
    <property type="match status" value="1"/>
</dbReference>
<dbReference type="InterPro" id="IPR035363">
    <property type="entry name" value="LBP_M"/>
</dbReference>
<dbReference type="SUPFAM" id="SSF52317">
    <property type="entry name" value="Class I glutamine amidotransferase-like"/>
    <property type="match status" value="1"/>
</dbReference>
<proteinExistence type="predicted"/>
<feature type="domain" description="Lacto-N-biose phosphorylase central" evidence="2">
    <location>
        <begin position="440"/>
        <end position="656"/>
    </location>
</feature>
<evidence type="ECO:0000259" key="2">
    <source>
        <dbReference type="Pfam" id="PF17385"/>
    </source>
</evidence>
<keyword evidence="5" id="KW-1185">Reference proteome</keyword>
<evidence type="ECO:0000259" key="3">
    <source>
        <dbReference type="Pfam" id="PF17386"/>
    </source>
</evidence>
<name>A0A9W5YF94_9FIRM</name>
<dbReference type="InterPro" id="IPR013780">
    <property type="entry name" value="Glyco_hydro_b"/>
</dbReference>
<feature type="domain" description="Lacto-N-biose phosphorylase-like N-terminal TIM barrel" evidence="1">
    <location>
        <begin position="5"/>
        <end position="436"/>
    </location>
</feature>
<evidence type="ECO:0000313" key="5">
    <source>
        <dbReference type="Proteomes" id="UP001144256"/>
    </source>
</evidence>
<dbReference type="AlphaFoldDB" id="A0A9W5YF94"/>
<dbReference type="InterPro" id="IPR012711">
    <property type="entry name" value="Lacto-N-biose_phosphorylase"/>
</dbReference>
<dbReference type="InterPro" id="IPR035356">
    <property type="entry name" value="LBP_C"/>
</dbReference>
<dbReference type="Proteomes" id="UP001144256">
    <property type="component" value="Unassembled WGS sequence"/>
</dbReference>
<dbReference type="Pfam" id="PF09508">
    <property type="entry name" value="Lact_bio_phlase"/>
    <property type="match status" value="1"/>
</dbReference>
<gene>
    <name evidence="4" type="primary">lnbP_1</name>
    <name evidence="4" type="ORF">SH1V18_33440</name>
</gene>
<organism evidence="4 5">
    <name type="scientific">Vallitalea longa</name>
    <dbReference type="NCBI Taxonomy" id="2936439"/>
    <lineage>
        <taxon>Bacteria</taxon>
        <taxon>Bacillati</taxon>
        <taxon>Bacillota</taxon>
        <taxon>Clostridia</taxon>
        <taxon>Lachnospirales</taxon>
        <taxon>Vallitaleaceae</taxon>
        <taxon>Vallitalea</taxon>
    </lineage>
</organism>
<reference evidence="4" key="1">
    <citation type="submission" date="2022-06" db="EMBL/GenBank/DDBJ databases">
        <title>Vallitalea longa sp. nov., an anaerobic bacterium isolated from marine sediment.</title>
        <authorList>
            <person name="Hirano S."/>
            <person name="Terahara T."/>
            <person name="Mori K."/>
            <person name="Hamada M."/>
            <person name="Matsumoto R."/>
            <person name="Kobayashi T."/>
        </authorList>
    </citation>
    <scope>NUCLEOTIDE SEQUENCE</scope>
    <source>
        <strain evidence="4">SH18-1</strain>
    </source>
</reference>
<dbReference type="GO" id="GO:0004645">
    <property type="term" value="F:1,4-alpha-oligoglucan phosphorylase activity"/>
    <property type="evidence" value="ECO:0007669"/>
    <property type="project" value="InterPro"/>
</dbReference>
<dbReference type="Gene3D" id="3.40.50.880">
    <property type="match status" value="1"/>
</dbReference>
<dbReference type="InterPro" id="IPR035080">
    <property type="entry name" value="Lact_bio_phlase-like_N"/>
</dbReference>
<dbReference type="Gene3D" id="2.60.40.1180">
    <property type="entry name" value="Golgi alpha-mannosidase II"/>
    <property type="match status" value="1"/>
</dbReference>
<dbReference type="Gene3D" id="2.60.40.10">
    <property type="entry name" value="Immunoglobulins"/>
    <property type="match status" value="1"/>
</dbReference>
<protein>
    <submittedName>
        <fullName evidence="4">1,3-beta-galactosyl-N-acetylhexosamine phosphorylase</fullName>
    </submittedName>
</protein>
<comment type="caution">
    <text evidence="4">The sequence shown here is derived from an EMBL/GenBank/DDBJ whole genome shotgun (WGS) entry which is preliminary data.</text>
</comment>
<dbReference type="InterPro" id="IPR013783">
    <property type="entry name" value="Ig-like_fold"/>
</dbReference>
<dbReference type="EMBL" id="BRLB01000012">
    <property type="protein sequence ID" value="GKX30864.1"/>
    <property type="molecule type" value="Genomic_DNA"/>
</dbReference>
<feature type="domain" description="Lacto-N-biose phosphorylase C-terminal" evidence="3">
    <location>
        <begin position="663"/>
        <end position="716"/>
    </location>
</feature>